<dbReference type="GO" id="GO:0000028">
    <property type="term" value="P:ribosomal small subunit assembly"/>
    <property type="evidence" value="ECO:0007669"/>
    <property type="project" value="TreeGrafter"/>
</dbReference>
<evidence type="ECO:0000256" key="4">
    <source>
        <dbReference type="ARBA" id="ARBA00022980"/>
    </source>
</evidence>
<dbReference type="PROSITE" id="PS00323">
    <property type="entry name" value="RIBOSOMAL_S19"/>
    <property type="match status" value="1"/>
</dbReference>
<organism evidence="9 10">
    <name type="scientific">candidate division WWE3 bacterium RIFCSPHIGHO2_01_FULL_48_15</name>
    <dbReference type="NCBI Taxonomy" id="1802619"/>
    <lineage>
        <taxon>Bacteria</taxon>
        <taxon>Katanobacteria</taxon>
    </lineage>
</organism>
<dbReference type="NCBIfam" id="TIGR01050">
    <property type="entry name" value="rpsS_bact"/>
    <property type="match status" value="1"/>
</dbReference>
<evidence type="ECO:0000313" key="9">
    <source>
        <dbReference type="EMBL" id="OGC53970.1"/>
    </source>
</evidence>
<evidence type="ECO:0000256" key="3">
    <source>
        <dbReference type="ARBA" id="ARBA00022884"/>
    </source>
</evidence>
<evidence type="ECO:0000256" key="7">
    <source>
        <dbReference type="HAMAP-Rule" id="MF_00531"/>
    </source>
</evidence>
<dbReference type="InterPro" id="IPR005732">
    <property type="entry name" value="Ribosomal_uS19_bac-type"/>
</dbReference>
<dbReference type="GO" id="GO:0015935">
    <property type="term" value="C:small ribosomal subunit"/>
    <property type="evidence" value="ECO:0007669"/>
    <property type="project" value="InterPro"/>
</dbReference>
<keyword evidence="2 7" id="KW-0699">rRNA-binding</keyword>
<dbReference type="PIRSF" id="PIRSF002144">
    <property type="entry name" value="Ribosomal_S19"/>
    <property type="match status" value="1"/>
</dbReference>
<dbReference type="GO" id="GO:0005737">
    <property type="term" value="C:cytoplasm"/>
    <property type="evidence" value="ECO:0007669"/>
    <property type="project" value="UniProtKB-ARBA"/>
</dbReference>
<dbReference type="EMBL" id="MEVC01000025">
    <property type="protein sequence ID" value="OGC53970.1"/>
    <property type="molecule type" value="Genomic_DNA"/>
</dbReference>
<proteinExistence type="inferred from homology"/>
<keyword evidence="5 7" id="KW-0687">Ribonucleoprotein</keyword>
<dbReference type="HAMAP" id="MF_00531">
    <property type="entry name" value="Ribosomal_uS19"/>
    <property type="match status" value="1"/>
</dbReference>
<accession>A0A1F4VAP0</accession>
<comment type="similarity">
    <text evidence="1 7 8">Belongs to the universal ribosomal protein uS19 family.</text>
</comment>
<sequence length="97" mass="10507">MSRSSKKGPFVDPKLVKKVQAAKAAGSTEPIKTWSRDSQVSPEMVGLTIAVHNGKTHISVKIVEAMIGHRLGEFAPTRTFRRHGAKGIKSTLSEGRV</sequence>
<dbReference type="FunFam" id="3.30.860.10:FF:000001">
    <property type="entry name" value="30S ribosomal protein S19"/>
    <property type="match status" value="1"/>
</dbReference>
<dbReference type="PRINTS" id="PR00975">
    <property type="entry name" value="RIBOSOMALS19"/>
</dbReference>
<dbReference type="InterPro" id="IPR020934">
    <property type="entry name" value="Ribosomal_uS19_CS"/>
</dbReference>
<name>A0A1F4VAP0_UNCKA</name>
<dbReference type="Pfam" id="PF00203">
    <property type="entry name" value="Ribosomal_S19"/>
    <property type="match status" value="1"/>
</dbReference>
<evidence type="ECO:0000256" key="2">
    <source>
        <dbReference type="ARBA" id="ARBA00022730"/>
    </source>
</evidence>
<keyword evidence="4 7" id="KW-0689">Ribosomal protein</keyword>
<dbReference type="STRING" id="1802619.A2797_00365"/>
<evidence type="ECO:0000256" key="6">
    <source>
        <dbReference type="ARBA" id="ARBA00035163"/>
    </source>
</evidence>
<dbReference type="SUPFAM" id="SSF54570">
    <property type="entry name" value="Ribosomal protein S19"/>
    <property type="match status" value="1"/>
</dbReference>
<dbReference type="GO" id="GO:0006412">
    <property type="term" value="P:translation"/>
    <property type="evidence" value="ECO:0007669"/>
    <property type="project" value="UniProtKB-UniRule"/>
</dbReference>
<dbReference type="GO" id="GO:0019843">
    <property type="term" value="F:rRNA binding"/>
    <property type="evidence" value="ECO:0007669"/>
    <property type="project" value="UniProtKB-UniRule"/>
</dbReference>
<keyword evidence="3 7" id="KW-0694">RNA-binding</keyword>
<dbReference type="GO" id="GO:0003735">
    <property type="term" value="F:structural constituent of ribosome"/>
    <property type="evidence" value="ECO:0007669"/>
    <property type="project" value="InterPro"/>
</dbReference>
<dbReference type="AlphaFoldDB" id="A0A1F4VAP0"/>
<evidence type="ECO:0000256" key="5">
    <source>
        <dbReference type="ARBA" id="ARBA00023274"/>
    </source>
</evidence>
<dbReference type="Proteomes" id="UP000179005">
    <property type="component" value="Unassembled WGS sequence"/>
</dbReference>
<dbReference type="Gene3D" id="3.30.860.10">
    <property type="entry name" value="30s Ribosomal Protein S19, Chain A"/>
    <property type="match status" value="1"/>
</dbReference>
<dbReference type="PANTHER" id="PTHR11880">
    <property type="entry name" value="RIBOSOMAL PROTEIN S19P FAMILY MEMBER"/>
    <property type="match status" value="1"/>
</dbReference>
<dbReference type="InterPro" id="IPR023575">
    <property type="entry name" value="Ribosomal_uS19_SF"/>
</dbReference>
<reference evidence="9 10" key="1">
    <citation type="journal article" date="2016" name="Nat. Commun.">
        <title>Thousands of microbial genomes shed light on interconnected biogeochemical processes in an aquifer system.</title>
        <authorList>
            <person name="Anantharaman K."/>
            <person name="Brown C.T."/>
            <person name="Hug L.A."/>
            <person name="Sharon I."/>
            <person name="Castelle C.J."/>
            <person name="Probst A.J."/>
            <person name="Thomas B.C."/>
            <person name="Singh A."/>
            <person name="Wilkins M.J."/>
            <person name="Karaoz U."/>
            <person name="Brodie E.L."/>
            <person name="Williams K.H."/>
            <person name="Hubbard S.S."/>
            <person name="Banfield J.F."/>
        </authorList>
    </citation>
    <scope>NUCLEOTIDE SEQUENCE [LARGE SCALE GENOMIC DNA]</scope>
</reference>
<comment type="function">
    <text evidence="7">Protein S19 forms a complex with S13 that binds strongly to the 16S ribosomal RNA.</text>
</comment>
<protein>
    <recommendedName>
        <fullName evidence="6 7">Small ribosomal subunit protein uS19</fullName>
    </recommendedName>
</protein>
<evidence type="ECO:0000313" key="10">
    <source>
        <dbReference type="Proteomes" id="UP000179005"/>
    </source>
</evidence>
<evidence type="ECO:0000256" key="8">
    <source>
        <dbReference type="RuleBase" id="RU003485"/>
    </source>
</evidence>
<dbReference type="PANTHER" id="PTHR11880:SF8">
    <property type="entry name" value="SMALL RIBOSOMAL SUBUNIT PROTEIN US19M"/>
    <property type="match status" value="1"/>
</dbReference>
<gene>
    <name evidence="7" type="primary">rpsS</name>
    <name evidence="9" type="ORF">A2797_00365</name>
</gene>
<comment type="caution">
    <text evidence="9">The sequence shown here is derived from an EMBL/GenBank/DDBJ whole genome shotgun (WGS) entry which is preliminary data.</text>
</comment>
<evidence type="ECO:0000256" key="1">
    <source>
        <dbReference type="ARBA" id="ARBA00007345"/>
    </source>
</evidence>
<dbReference type="InterPro" id="IPR002222">
    <property type="entry name" value="Ribosomal_uS19"/>
</dbReference>